<dbReference type="InterPro" id="IPR036935">
    <property type="entry name" value="Ribosomal_bL9_N_sf"/>
</dbReference>
<dbReference type="GO" id="GO:0006412">
    <property type="term" value="P:translation"/>
    <property type="evidence" value="ECO:0007669"/>
    <property type="project" value="InterPro"/>
</dbReference>
<keyword evidence="14" id="KW-1185">Reference proteome</keyword>
<evidence type="ECO:0000256" key="8">
    <source>
        <dbReference type="ARBA" id="ARBA00035193"/>
    </source>
</evidence>
<dbReference type="Gene3D" id="3.10.430.100">
    <property type="entry name" value="Ribosomal protein L9, C-terminal domain"/>
    <property type="match status" value="1"/>
</dbReference>
<dbReference type="Gene3D" id="3.40.5.10">
    <property type="entry name" value="Ribosomal protein L9, N-terminal domain"/>
    <property type="match status" value="1"/>
</dbReference>
<feature type="transmembrane region" description="Helical" evidence="10">
    <location>
        <begin position="51"/>
        <end position="71"/>
    </location>
</feature>
<feature type="domain" description="Ribosomal protein L9" evidence="11">
    <location>
        <begin position="246"/>
        <end position="282"/>
    </location>
</feature>
<evidence type="ECO:0000256" key="10">
    <source>
        <dbReference type="SAM" id="Phobius"/>
    </source>
</evidence>
<dbReference type="Pfam" id="PF01770">
    <property type="entry name" value="Folate_carrier"/>
    <property type="match status" value="1"/>
</dbReference>
<dbReference type="AlphaFoldDB" id="A0A176WNJ8"/>
<dbReference type="GO" id="GO:0005840">
    <property type="term" value="C:ribosome"/>
    <property type="evidence" value="ECO:0007669"/>
    <property type="project" value="UniProtKB-KW"/>
</dbReference>
<dbReference type="InterPro" id="IPR036791">
    <property type="entry name" value="Ribosomal_bL9_C_sf"/>
</dbReference>
<dbReference type="InterPro" id="IPR002666">
    <property type="entry name" value="Folate_carrier"/>
</dbReference>
<evidence type="ECO:0000313" key="13">
    <source>
        <dbReference type="EMBL" id="OAE34173.1"/>
    </source>
</evidence>
<evidence type="ECO:0000256" key="4">
    <source>
        <dbReference type="ARBA" id="ARBA00022884"/>
    </source>
</evidence>
<dbReference type="InterPro" id="IPR036259">
    <property type="entry name" value="MFS_trans_sf"/>
</dbReference>
<evidence type="ECO:0000259" key="11">
    <source>
        <dbReference type="Pfam" id="PF01281"/>
    </source>
</evidence>
<dbReference type="EMBL" id="LVLJ01000445">
    <property type="protein sequence ID" value="OAE34173.1"/>
    <property type="molecule type" value="Genomic_DNA"/>
</dbReference>
<dbReference type="InterPro" id="IPR020594">
    <property type="entry name" value="Ribosomal_bL9_bac/chp"/>
</dbReference>
<keyword evidence="3" id="KW-0699">rRNA-binding</keyword>
<name>A0A176WNJ8_MARPO</name>
<dbReference type="Pfam" id="PF03948">
    <property type="entry name" value="Ribosomal_L9_C"/>
    <property type="match status" value="1"/>
</dbReference>
<keyword evidence="4" id="KW-0694">RNA-binding</keyword>
<dbReference type="GO" id="GO:0016020">
    <property type="term" value="C:membrane"/>
    <property type="evidence" value="ECO:0007669"/>
    <property type="project" value="InterPro"/>
</dbReference>
<evidence type="ECO:0000313" key="14">
    <source>
        <dbReference type="Proteomes" id="UP000077202"/>
    </source>
</evidence>
<keyword evidence="6" id="KW-0687">Ribonucleoprotein</keyword>
<dbReference type="NCBIfam" id="TIGR00158">
    <property type="entry name" value="L9"/>
    <property type="match status" value="1"/>
</dbReference>
<feature type="domain" description="Large ribosomal subunit protein bL9 C-terminal" evidence="12">
    <location>
        <begin position="322"/>
        <end position="392"/>
    </location>
</feature>
<comment type="caution">
    <text evidence="13">The sequence shown here is derived from an EMBL/GenBank/DDBJ whole genome shotgun (WGS) entry which is preliminary data.</text>
</comment>
<dbReference type="Proteomes" id="UP000077202">
    <property type="component" value="Unassembled WGS sequence"/>
</dbReference>
<dbReference type="InterPro" id="IPR020069">
    <property type="entry name" value="Ribosomal_bL9_C"/>
</dbReference>
<comment type="similarity">
    <text evidence="2">Belongs to the bacterial ribosomal protein bL9 family.</text>
</comment>
<evidence type="ECO:0000256" key="9">
    <source>
        <dbReference type="ARBA" id="ARBA00035427"/>
    </source>
</evidence>
<evidence type="ECO:0000256" key="3">
    <source>
        <dbReference type="ARBA" id="ARBA00022730"/>
    </source>
</evidence>
<proteinExistence type="inferred from homology"/>
<organism evidence="13 14">
    <name type="scientific">Marchantia polymorpha subsp. ruderalis</name>
    <dbReference type="NCBI Taxonomy" id="1480154"/>
    <lineage>
        <taxon>Eukaryota</taxon>
        <taxon>Viridiplantae</taxon>
        <taxon>Streptophyta</taxon>
        <taxon>Embryophyta</taxon>
        <taxon>Marchantiophyta</taxon>
        <taxon>Marchantiopsida</taxon>
        <taxon>Marchantiidae</taxon>
        <taxon>Marchantiales</taxon>
        <taxon>Marchantiaceae</taxon>
        <taxon>Marchantia</taxon>
    </lineage>
</organism>
<feature type="transmembrane region" description="Helical" evidence="10">
    <location>
        <begin position="140"/>
        <end position="163"/>
    </location>
</feature>
<dbReference type="PANTHER" id="PTHR21368">
    <property type="entry name" value="50S RIBOSOMAL PROTEIN L9"/>
    <property type="match status" value="1"/>
</dbReference>
<dbReference type="InterPro" id="IPR020070">
    <property type="entry name" value="Ribosomal_bL9_N"/>
</dbReference>
<dbReference type="SUPFAM" id="SSF55653">
    <property type="entry name" value="Ribosomal protein L9 C-domain"/>
    <property type="match status" value="1"/>
</dbReference>
<gene>
    <name evidence="13" type="ORF">AXG93_1593s1320</name>
</gene>
<dbReference type="GO" id="GO:0019843">
    <property type="term" value="F:rRNA binding"/>
    <property type="evidence" value="ECO:0007669"/>
    <property type="project" value="UniProtKB-KW"/>
</dbReference>
<dbReference type="GO" id="GO:1990904">
    <property type="term" value="C:ribonucleoprotein complex"/>
    <property type="evidence" value="ECO:0007669"/>
    <property type="project" value="UniProtKB-KW"/>
</dbReference>
<keyword evidence="10" id="KW-0812">Transmembrane</keyword>
<dbReference type="InterPro" id="IPR009027">
    <property type="entry name" value="Ribosomal_bL9/RNase_H1_N"/>
</dbReference>
<dbReference type="Pfam" id="PF01281">
    <property type="entry name" value="Ribosomal_L9_N"/>
    <property type="match status" value="1"/>
</dbReference>
<dbReference type="GO" id="GO:0003735">
    <property type="term" value="F:structural constituent of ribosome"/>
    <property type="evidence" value="ECO:0007669"/>
    <property type="project" value="InterPro"/>
</dbReference>
<evidence type="ECO:0000256" key="5">
    <source>
        <dbReference type="ARBA" id="ARBA00022980"/>
    </source>
</evidence>
<evidence type="ECO:0000256" key="2">
    <source>
        <dbReference type="ARBA" id="ARBA00010605"/>
    </source>
</evidence>
<dbReference type="InterPro" id="IPR000244">
    <property type="entry name" value="Ribosomal_bL9"/>
</dbReference>
<reference evidence="13" key="1">
    <citation type="submission" date="2016-03" db="EMBL/GenBank/DDBJ databases">
        <title>Mechanisms controlling the formation of the plant cell surface in tip-growing cells are functionally conserved among land plants.</title>
        <authorList>
            <person name="Honkanen S."/>
            <person name="Jones V.A."/>
            <person name="Morieri G."/>
            <person name="Champion C."/>
            <person name="Hetherington A.J."/>
            <person name="Kelly S."/>
            <person name="Saint-Marcoux D."/>
            <person name="Proust H."/>
            <person name="Prescott H."/>
            <person name="Dolan L."/>
        </authorList>
    </citation>
    <scope>NUCLEOTIDE SEQUENCE [LARGE SCALE GENOMIC DNA]</scope>
    <source>
        <tissue evidence="13">Whole gametophyte</tissue>
    </source>
</reference>
<keyword evidence="10" id="KW-1133">Transmembrane helix</keyword>
<accession>A0A176WNJ8</accession>
<comment type="similarity">
    <text evidence="1">Belongs to the reduced folate carrier (RFC) transporter (TC 2.A.48) family.</text>
</comment>
<protein>
    <recommendedName>
        <fullName evidence="8">Large ribosomal subunit protein bL9c</fullName>
    </recommendedName>
    <alternativeName>
        <fullName evidence="9">50S ribosomal protein L9, chloroplastic</fullName>
    </alternativeName>
    <alternativeName>
        <fullName evidence="7">CL9</fullName>
    </alternativeName>
</protein>
<evidence type="ECO:0000256" key="1">
    <source>
        <dbReference type="ARBA" id="ARBA00005773"/>
    </source>
</evidence>
<feature type="transmembrane region" description="Helical" evidence="10">
    <location>
        <begin position="108"/>
        <end position="134"/>
    </location>
</feature>
<evidence type="ECO:0000256" key="7">
    <source>
        <dbReference type="ARBA" id="ARBA00031047"/>
    </source>
</evidence>
<dbReference type="SUPFAM" id="SSF103473">
    <property type="entry name" value="MFS general substrate transporter"/>
    <property type="match status" value="1"/>
</dbReference>
<dbReference type="GO" id="GO:0090482">
    <property type="term" value="F:vitamin transmembrane transporter activity"/>
    <property type="evidence" value="ECO:0007669"/>
    <property type="project" value="InterPro"/>
</dbReference>
<sequence length="412" mass="45543">MIPNYGTSLFDDIDSSSNTNGHVLAASQGAGCLGALAAAQLSDIAARGGGLVYIGGSFSIGLLCIIMAWSHNLMVTYPLYVAAVGINQLLLCLVYVQAAISLSNQQFILLFSFIAVASLLVQSGIQGVVVMLQLSITKQFYVFGGYCMAVGVVFGILCFWNYMKTADLGRWHRNILPVVKGTRHQEQRVERNAELRWSTRRKPTLWQDRAGTLGIAVEEEVQRCAEASRVQNPISSVGSRGMKTLKVVLTEKIERLGRAGQVVNVAPGYARNKLIPHHLALPGLDKYVSLVNAQLKAARPHLLEETEETKSETSEEKQLKEIDAVLKRLDAGKVVFHRHLTCAQVLFKPVTKDDLIFEVRRQMGVELAASNIILPEDFNKLGEFEVELRFPKGLAMPGGREKLFLKLRIRRK</sequence>
<evidence type="ECO:0000256" key="6">
    <source>
        <dbReference type="ARBA" id="ARBA00023274"/>
    </source>
</evidence>
<keyword evidence="5" id="KW-0689">Ribosomal protein</keyword>
<feature type="transmembrane region" description="Helical" evidence="10">
    <location>
        <begin position="77"/>
        <end position="96"/>
    </location>
</feature>
<dbReference type="SUPFAM" id="SSF55658">
    <property type="entry name" value="L9 N-domain-like"/>
    <property type="match status" value="1"/>
</dbReference>
<evidence type="ECO:0000259" key="12">
    <source>
        <dbReference type="Pfam" id="PF03948"/>
    </source>
</evidence>
<keyword evidence="10" id="KW-0472">Membrane</keyword>